<dbReference type="Gene3D" id="1.10.100.10">
    <property type="entry name" value="Insulin-like"/>
    <property type="match status" value="1"/>
</dbReference>
<dbReference type="GO" id="GO:0005576">
    <property type="term" value="C:extracellular region"/>
    <property type="evidence" value="ECO:0007669"/>
    <property type="project" value="InterPro"/>
</dbReference>
<organism evidence="5 6">
    <name type="scientific">Polypedilum vanderplanki</name>
    <name type="common">Sleeping chironomid midge</name>
    <dbReference type="NCBI Taxonomy" id="319348"/>
    <lineage>
        <taxon>Eukaryota</taxon>
        <taxon>Metazoa</taxon>
        <taxon>Ecdysozoa</taxon>
        <taxon>Arthropoda</taxon>
        <taxon>Hexapoda</taxon>
        <taxon>Insecta</taxon>
        <taxon>Pterygota</taxon>
        <taxon>Neoptera</taxon>
        <taxon>Endopterygota</taxon>
        <taxon>Diptera</taxon>
        <taxon>Nematocera</taxon>
        <taxon>Chironomoidea</taxon>
        <taxon>Chironomidae</taxon>
        <taxon>Chironominae</taxon>
        <taxon>Polypedilum</taxon>
        <taxon>Polypedilum</taxon>
    </lineage>
</organism>
<comment type="caution">
    <text evidence="5">The sequence shown here is derived from an EMBL/GenBank/DDBJ whole genome shotgun (WGS) entry which is preliminary data.</text>
</comment>
<evidence type="ECO:0000259" key="4">
    <source>
        <dbReference type="SMART" id="SM00078"/>
    </source>
</evidence>
<evidence type="ECO:0000313" key="6">
    <source>
        <dbReference type="Proteomes" id="UP001107558"/>
    </source>
</evidence>
<keyword evidence="6" id="KW-1185">Reference proteome</keyword>
<sequence>MHFHSNSTQFSNSIKILLILLITYTTSCNAGLVPEDIDEAMRELIFDPSPLRYCGRRLNMMMKIICRPEIREAVASSGRIAQKKSVLPSSGLGFRAYELNPLDNYDDEEMSKTRYKIDEFMPLNDLQYITQGKNRARRGIIEECCKKPCLKLDLIQFCPSMG</sequence>
<dbReference type="GO" id="GO:0005179">
    <property type="term" value="F:hormone activity"/>
    <property type="evidence" value="ECO:0007669"/>
    <property type="project" value="InterPro"/>
</dbReference>
<dbReference type="InterPro" id="IPR016179">
    <property type="entry name" value="Insulin-like"/>
</dbReference>
<protein>
    <recommendedName>
        <fullName evidence="4">Insulin-like domain-containing protein</fullName>
    </recommendedName>
</protein>
<feature type="domain" description="Insulin-like" evidence="4">
    <location>
        <begin position="51"/>
        <end position="158"/>
    </location>
</feature>
<keyword evidence="1" id="KW-0165">Cleavage on pair of basic residues</keyword>
<dbReference type="CDD" id="cd00101">
    <property type="entry name" value="IlGF_like"/>
    <property type="match status" value="1"/>
</dbReference>
<feature type="signal peptide" evidence="3">
    <location>
        <begin position="1"/>
        <end position="30"/>
    </location>
</feature>
<dbReference type="Proteomes" id="UP001107558">
    <property type="component" value="Chromosome 2"/>
</dbReference>
<dbReference type="AlphaFoldDB" id="A0A9J6C3K8"/>
<gene>
    <name evidence="5" type="ORF">PVAND_006284</name>
</gene>
<accession>A0A9J6C3K8</accession>
<dbReference type="SUPFAM" id="SSF56994">
    <property type="entry name" value="Insulin-like"/>
    <property type="match status" value="1"/>
</dbReference>
<evidence type="ECO:0000256" key="2">
    <source>
        <dbReference type="ARBA" id="ARBA00022729"/>
    </source>
</evidence>
<dbReference type="Pfam" id="PF00049">
    <property type="entry name" value="Insulin"/>
    <property type="match status" value="1"/>
</dbReference>
<feature type="chain" id="PRO_5039925887" description="Insulin-like domain-containing protein" evidence="3">
    <location>
        <begin position="31"/>
        <end position="162"/>
    </location>
</feature>
<name>A0A9J6C3K8_POLVA</name>
<dbReference type="OrthoDB" id="10019596at2759"/>
<dbReference type="InterPro" id="IPR036438">
    <property type="entry name" value="Insulin-like_sf"/>
</dbReference>
<dbReference type="EMBL" id="JADBJN010000002">
    <property type="protein sequence ID" value="KAG5676448.1"/>
    <property type="molecule type" value="Genomic_DNA"/>
</dbReference>
<evidence type="ECO:0000313" key="5">
    <source>
        <dbReference type="EMBL" id="KAG5676448.1"/>
    </source>
</evidence>
<evidence type="ECO:0000256" key="1">
    <source>
        <dbReference type="ARBA" id="ARBA00022685"/>
    </source>
</evidence>
<evidence type="ECO:0000256" key="3">
    <source>
        <dbReference type="SAM" id="SignalP"/>
    </source>
</evidence>
<reference evidence="5" key="1">
    <citation type="submission" date="2021-03" db="EMBL/GenBank/DDBJ databases">
        <title>Chromosome level genome of the anhydrobiotic midge Polypedilum vanderplanki.</title>
        <authorList>
            <person name="Yoshida Y."/>
            <person name="Kikawada T."/>
            <person name="Gusev O."/>
        </authorList>
    </citation>
    <scope>NUCLEOTIDE SEQUENCE</scope>
    <source>
        <strain evidence="5">NIAS01</strain>
        <tissue evidence="5">Whole body or cell culture</tissue>
    </source>
</reference>
<keyword evidence="2 3" id="KW-0732">Signal</keyword>
<dbReference type="SMART" id="SM00078">
    <property type="entry name" value="IlGF"/>
    <property type="match status" value="1"/>
</dbReference>
<proteinExistence type="predicted"/>